<evidence type="ECO:0000259" key="3">
    <source>
        <dbReference type="SMART" id="SM00645"/>
    </source>
</evidence>
<feature type="non-terminal residue" evidence="4">
    <location>
        <position position="211"/>
    </location>
</feature>
<proteinExistence type="inferred from homology"/>
<evidence type="ECO:0000256" key="2">
    <source>
        <dbReference type="ARBA" id="ARBA00023157"/>
    </source>
</evidence>
<dbReference type="PANTHER" id="PTHR12411">
    <property type="entry name" value="CYSTEINE PROTEASE FAMILY C1-RELATED"/>
    <property type="match status" value="1"/>
</dbReference>
<gene>
    <name evidence="4" type="ORF">ONB1V03_LOCUS20962</name>
</gene>
<reference evidence="4" key="1">
    <citation type="submission" date="2020-11" db="EMBL/GenBank/DDBJ databases">
        <authorList>
            <person name="Tran Van P."/>
        </authorList>
    </citation>
    <scope>NUCLEOTIDE SEQUENCE</scope>
</reference>
<accession>A0A7R9MRM5</accession>
<name>A0A7R9MRM5_9ACAR</name>
<dbReference type="EMBL" id="CAJPVJ010038167">
    <property type="protein sequence ID" value="CAG2181541.1"/>
    <property type="molecule type" value="Genomic_DNA"/>
</dbReference>
<dbReference type="SMART" id="SM00645">
    <property type="entry name" value="Pept_C1"/>
    <property type="match status" value="1"/>
</dbReference>
<evidence type="ECO:0000256" key="1">
    <source>
        <dbReference type="ARBA" id="ARBA00008455"/>
    </source>
</evidence>
<keyword evidence="5" id="KW-1185">Reference proteome</keyword>
<dbReference type="AlphaFoldDB" id="A0A7R9MRM5"/>
<comment type="similarity">
    <text evidence="1">Belongs to the peptidase C1 family.</text>
</comment>
<dbReference type="InterPro" id="IPR013128">
    <property type="entry name" value="Peptidase_C1A"/>
</dbReference>
<dbReference type="SUPFAM" id="SSF54001">
    <property type="entry name" value="Cysteine proteinases"/>
    <property type="match status" value="1"/>
</dbReference>
<dbReference type="InterPro" id="IPR039417">
    <property type="entry name" value="Peptidase_C1A_papain-like"/>
</dbReference>
<organism evidence="4">
    <name type="scientific">Oppiella nova</name>
    <dbReference type="NCBI Taxonomy" id="334625"/>
    <lineage>
        <taxon>Eukaryota</taxon>
        <taxon>Metazoa</taxon>
        <taxon>Ecdysozoa</taxon>
        <taxon>Arthropoda</taxon>
        <taxon>Chelicerata</taxon>
        <taxon>Arachnida</taxon>
        <taxon>Acari</taxon>
        <taxon>Acariformes</taxon>
        <taxon>Sarcoptiformes</taxon>
        <taxon>Oribatida</taxon>
        <taxon>Brachypylina</taxon>
        <taxon>Oppioidea</taxon>
        <taxon>Oppiidae</taxon>
        <taxon>Oppiella</taxon>
    </lineage>
</organism>
<protein>
    <recommendedName>
        <fullName evidence="3">Peptidase C1A papain C-terminal domain-containing protein</fullName>
    </recommendedName>
</protein>
<evidence type="ECO:0000313" key="4">
    <source>
        <dbReference type="EMBL" id="CAD7664404.1"/>
    </source>
</evidence>
<feature type="non-terminal residue" evidence="4">
    <location>
        <position position="1"/>
    </location>
</feature>
<dbReference type="Gene3D" id="3.90.70.10">
    <property type="entry name" value="Cysteine proteinases"/>
    <property type="match status" value="1"/>
</dbReference>
<dbReference type="InterPro" id="IPR038765">
    <property type="entry name" value="Papain-like_cys_pep_sf"/>
</dbReference>
<feature type="domain" description="Peptidase C1A papain C-terminal" evidence="3">
    <location>
        <begin position="2"/>
        <end position="211"/>
    </location>
</feature>
<dbReference type="EMBL" id="OC952992">
    <property type="protein sequence ID" value="CAD7664404.1"/>
    <property type="molecule type" value="Genomic_DNA"/>
</dbReference>
<dbReference type="Pfam" id="PF00112">
    <property type="entry name" value="Peptidase_C1"/>
    <property type="match status" value="2"/>
</dbReference>
<dbReference type="Proteomes" id="UP000728032">
    <property type="component" value="Unassembled WGS sequence"/>
</dbReference>
<dbReference type="PRINTS" id="PR00705">
    <property type="entry name" value="PAPAIN"/>
</dbReference>
<evidence type="ECO:0000313" key="5">
    <source>
        <dbReference type="Proteomes" id="UP000728032"/>
    </source>
</evidence>
<sequence>ALPDSVDWRSKNVVTHVKDQGQCGSCFAFCAVDSIEMNYSIKSYNTNTSARPIGQYAIATGKLVELAPSQIVDCIHSGGDVCQTGCDPVGAIELVIKEGGIGKESDYPYHARMATCQFTKSKKAVSVTGTHTLQTGQESSIQNAVGSVGPVAVAIDAGHQSFQHYKSGVYVEPQCSSTKLNHGVSAVGYGSEGGQDYWLIKNSWGTTFGIQ</sequence>
<dbReference type="FunFam" id="3.90.70.10:FF:000332">
    <property type="entry name" value="Cathepsin L1"/>
    <property type="match status" value="1"/>
</dbReference>
<dbReference type="GO" id="GO:0006508">
    <property type="term" value="P:proteolysis"/>
    <property type="evidence" value="ECO:0007669"/>
    <property type="project" value="InterPro"/>
</dbReference>
<dbReference type="OrthoDB" id="10253408at2759"/>
<dbReference type="GO" id="GO:0008234">
    <property type="term" value="F:cysteine-type peptidase activity"/>
    <property type="evidence" value="ECO:0007669"/>
    <property type="project" value="InterPro"/>
</dbReference>
<dbReference type="InterPro" id="IPR000668">
    <property type="entry name" value="Peptidase_C1A_C"/>
</dbReference>
<dbReference type="CDD" id="cd02248">
    <property type="entry name" value="Peptidase_C1A"/>
    <property type="match status" value="1"/>
</dbReference>
<keyword evidence="2" id="KW-1015">Disulfide bond</keyword>